<proteinExistence type="predicted"/>
<evidence type="ECO:0000256" key="2">
    <source>
        <dbReference type="SAM" id="SignalP"/>
    </source>
</evidence>
<dbReference type="Proteomes" id="UP000238350">
    <property type="component" value="Unassembled WGS sequence"/>
</dbReference>
<evidence type="ECO:0000256" key="1">
    <source>
        <dbReference type="SAM" id="Phobius"/>
    </source>
</evidence>
<feature type="transmembrane region" description="Helical" evidence="1">
    <location>
        <begin position="108"/>
        <end position="127"/>
    </location>
</feature>
<keyword evidence="1" id="KW-1133">Transmembrane helix</keyword>
<keyword evidence="2" id="KW-0732">Signal</keyword>
<feature type="signal peptide" evidence="2">
    <location>
        <begin position="1"/>
        <end position="19"/>
    </location>
</feature>
<name>A0A2T0FCI5_9ASCO</name>
<accession>A0A2T0FCI5</accession>
<sequence>MHQSSIAAYLAAFCLEALAIATCQQSLSAPWLKSETESISLTKRCIQGFCESFPPPQYCYSNSSFCGSWKTCGFLTALSFILNAAVLLVLAFSLLFKRRKKTVVLVRNLLFVSIIFQLVTLVGLPIVVDSADLFRKQDWQWAGGYYMLLSSATCGLFLLCEMMVFRSIVKLHDDHEMDSDEEDSHFSETLDQVSIDENVPEEQLDFYIFNKQARRSALNRYT</sequence>
<dbReference type="RefSeq" id="XP_024662652.1">
    <property type="nucleotide sequence ID" value="XM_024806884.1"/>
</dbReference>
<feature type="chain" id="PRO_5015677434" description="PH-response regulator protein palI/RIM9" evidence="2">
    <location>
        <begin position="20"/>
        <end position="222"/>
    </location>
</feature>
<dbReference type="AlphaFoldDB" id="A0A2T0FCI5"/>
<keyword evidence="4" id="KW-1185">Reference proteome</keyword>
<feature type="transmembrane region" description="Helical" evidence="1">
    <location>
        <begin position="74"/>
        <end position="96"/>
    </location>
</feature>
<gene>
    <name evidence="3" type="ORF">B9G98_00326</name>
</gene>
<feature type="transmembrane region" description="Helical" evidence="1">
    <location>
        <begin position="139"/>
        <end position="160"/>
    </location>
</feature>
<evidence type="ECO:0000313" key="4">
    <source>
        <dbReference type="Proteomes" id="UP000238350"/>
    </source>
</evidence>
<protein>
    <recommendedName>
        <fullName evidence="5">PH-response regulator protein palI/RIM9</fullName>
    </recommendedName>
</protein>
<evidence type="ECO:0000313" key="3">
    <source>
        <dbReference type="EMBL" id="PRT52706.1"/>
    </source>
</evidence>
<reference evidence="3 4" key="1">
    <citation type="submission" date="2017-04" db="EMBL/GenBank/DDBJ databases">
        <title>Genome sequencing of [Candida] sorbophila.</title>
        <authorList>
            <person name="Ahn J.O."/>
        </authorList>
    </citation>
    <scope>NUCLEOTIDE SEQUENCE [LARGE SCALE GENOMIC DNA]</scope>
    <source>
        <strain evidence="3 4">DS02</strain>
    </source>
</reference>
<organism evidence="3 4">
    <name type="scientific">Wickerhamiella sorbophila</name>
    <dbReference type="NCBI Taxonomy" id="45607"/>
    <lineage>
        <taxon>Eukaryota</taxon>
        <taxon>Fungi</taxon>
        <taxon>Dikarya</taxon>
        <taxon>Ascomycota</taxon>
        <taxon>Saccharomycotina</taxon>
        <taxon>Dipodascomycetes</taxon>
        <taxon>Dipodascales</taxon>
        <taxon>Trichomonascaceae</taxon>
        <taxon>Wickerhamiella</taxon>
    </lineage>
</organism>
<evidence type="ECO:0008006" key="5">
    <source>
        <dbReference type="Google" id="ProtNLM"/>
    </source>
</evidence>
<comment type="caution">
    <text evidence="3">The sequence shown here is derived from an EMBL/GenBank/DDBJ whole genome shotgun (WGS) entry which is preliminary data.</text>
</comment>
<keyword evidence="1" id="KW-0812">Transmembrane</keyword>
<dbReference type="GeneID" id="36514075"/>
<dbReference type="EMBL" id="NDIQ01000001">
    <property type="protein sequence ID" value="PRT52706.1"/>
    <property type="molecule type" value="Genomic_DNA"/>
</dbReference>
<keyword evidence="1" id="KW-0472">Membrane</keyword>